<dbReference type="InterPro" id="IPR011335">
    <property type="entry name" value="Restrct_endonuc-II-like"/>
</dbReference>
<protein>
    <submittedName>
        <fullName evidence="2">Restriction endonuclease</fullName>
        <ecNumber evidence="2">3.1.21.-</ecNumber>
    </submittedName>
</protein>
<dbReference type="Proteomes" id="UP001183388">
    <property type="component" value="Unassembled WGS sequence"/>
</dbReference>
<comment type="caution">
    <text evidence="2">The sequence shown here is derived from an EMBL/GenBank/DDBJ whole genome shotgun (WGS) entry which is preliminary data.</text>
</comment>
<dbReference type="InterPro" id="IPR011856">
    <property type="entry name" value="tRNA_endonuc-like_dom_sf"/>
</dbReference>
<organism evidence="2 3">
    <name type="scientific">Streptomyces boetiae</name>
    <dbReference type="NCBI Taxonomy" id="3075541"/>
    <lineage>
        <taxon>Bacteria</taxon>
        <taxon>Bacillati</taxon>
        <taxon>Actinomycetota</taxon>
        <taxon>Actinomycetes</taxon>
        <taxon>Kitasatosporales</taxon>
        <taxon>Streptomycetaceae</taxon>
        <taxon>Streptomyces</taxon>
    </lineage>
</organism>
<evidence type="ECO:0000313" key="3">
    <source>
        <dbReference type="Proteomes" id="UP001183388"/>
    </source>
</evidence>
<name>A0ABU2LEI4_9ACTN</name>
<dbReference type="InterPro" id="IPR007560">
    <property type="entry name" value="Restrct_endonuc_IV_Mrr"/>
</dbReference>
<dbReference type="RefSeq" id="WP_311632644.1">
    <property type="nucleotide sequence ID" value="NZ_JAVREN010000043.1"/>
</dbReference>
<gene>
    <name evidence="2" type="ORF">RM780_22375</name>
</gene>
<dbReference type="EMBL" id="JAVREN010000043">
    <property type="protein sequence ID" value="MDT0309682.1"/>
    <property type="molecule type" value="Genomic_DNA"/>
</dbReference>
<dbReference type="Pfam" id="PF04471">
    <property type="entry name" value="Mrr_cat"/>
    <property type="match status" value="1"/>
</dbReference>
<keyword evidence="3" id="KW-1185">Reference proteome</keyword>
<keyword evidence="2" id="KW-0378">Hydrolase</keyword>
<reference evidence="3" key="1">
    <citation type="submission" date="2023-07" db="EMBL/GenBank/DDBJ databases">
        <title>30 novel species of actinomycetes from the DSMZ collection.</title>
        <authorList>
            <person name="Nouioui I."/>
        </authorList>
    </citation>
    <scope>NUCLEOTIDE SEQUENCE [LARGE SCALE GENOMIC DNA]</scope>
    <source>
        <strain evidence="3">DSM 44917</strain>
    </source>
</reference>
<evidence type="ECO:0000313" key="2">
    <source>
        <dbReference type="EMBL" id="MDT0309682.1"/>
    </source>
</evidence>
<dbReference type="GO" id="GO:0016787">
    <property type="term" value="F:hydrolase activity"/>
    <property type="evidence" value="ECO:0007669"/>
    <property type="project" value="UniProtKB-KW"/>
</dbReference>
<sequence>MTLLEDLKTLAGSERSRLSPQARGRHFEKWLQTLLSQENLSPKTSYRPDGEEVDGSFIRCGRVYLIEAKWWKDPVPASAIYQFKGKVDGKLSGTVGLFISMSGYSDDAVDALRVGKELNVVLFDRKDVYLAAEFGFARVLDFKLRVAAERGEVFMPYVAQGRVGDQLPTDTQWQDSLKLDGISLVVEGYRDQVIVEGIVEGLRARSIQVRKFRIIVARGRAGIPNIASALAEDDGGEVLVLADTDGGYGETHLAELGRKDHVSVVVVDPGVERWVGMTSRDEAKNHGFQELHHMACAIDVELLASHDEGFRSLIETLTSVD</sequence>
<keyword evidence="2" id="KW-0540">Nuclease</keyword>
<dbReference type="Gene3D" id="3.40.1350.10">
    <property type="match status" value="1"/>
</dbReference>
<dbReference type="SUPFAM" id="SSF52980">
    <property type="entry name" value="Restriction endonuclease-like"/>
    <property type="match status" value="1"/>
</dbReference>
<dbReference type="EC" id="3.1.21.-" evidence="2"/>
<feature type="domain" description="Restriction endonuclease type IV Mrr" evidence="1">
    <location>
        <begin position="23"/>
        <end position="127"/>
    </location>
</feature>
<accession>A0ABU2LEI4</accession>
<evidence type="ECO:0000259" key="1">
    <source>
        <dbReference type="Pfam" id="PF04471"/>
    </source>
</evidence>
<proteinExistence type="predicted"/>
<keyword evidence="2" id="KW-0255">Endonuclease</keyword>
<dbReference type="GO" id="GO:0004519">
    <property type="term" value="F:endonuclease activity"/>
    <property type="evidence" value="ECO:0007669"/>
    <property type="project" value="UniProtKB-KW"/>
</dbReference>